<name>H3FBD3_PRIPA</name>
<dbReference type="EnsemblMetazoa" id="PPA43208.1">
    <property type="protein sequence ID" value="PPA43208.1"/>
    <property type="gene ID" value="WBGene00281577"/>
</dbReference>
<reference evidence="5" key="1">
    <citation type="journal article" date="2008" name="Nat. Genet.">
        <title>The Pristionchus pacificus genome provides a unique perspective on nematode lifestyle and parasitism.</title>
        <authorList>
            <person name="Dieterich C."/>
            <person name="Clifton S.W."/>
            <person name="Schuster L.N."/>
            <person name="Chinwalla A."/>
            <person name="Delehaunty K."/>
            <person name="Dinkelacker I."/>
            <person name="Fulton L."/>
            <person name="Fulton R."/>
            <person name="Godfrey J."/>
            <person name="Minx P."/>
            <person name="Mitreva M."/>
            <person name="Roeseler W."/>
            <person name="Tian H."/>
            <person name="Witte H."/>
            <person name="Yang S.P."/>
            <person name="Wilson R.K."/>
            <person name="Sommer R.J."/>
        </authorList>
    </citation>
    <scope>NUCLEOTIDE SEQUENCE [LARGE SCALE GENOMIC DNA]</scope>
    <source>
        <strain evidence="5">PS312</strain>
    </source>
</reference>
<proteinExistence type="predicted"/>
<protein>
    <submittedName>
        <fullName evidence="4">Uncharacterized protein</fullName>
    </submittedName>
</protein>
<evidence type="ECO:0000313" key="5">
    <source>
        <dbReference type="Proteomes" id="UP000005239"/>
    </source>
</evidence>
<evidence type="ECO:0000313" key="3">
    <source>
        <dbReference type="EnsemblMetazoa" id="PPA37577.1"/>
    </source>
</evidence>
<dbReference type="AlphaFoldDB" id="H3FBD3"/>
<keyword evidence="5" id="KW-1185">Reference proteome</keyword>
<sequence length="76" mass="8452">ATKAAAHMFSMMSGEEVPDTNKSRRYGAYRLFIASSIGHLGKGIRIRLPSCFVRAVRDRWPSPNYTGFASSELTDI</sequence>
<dbReference type="OrthoDB" id="5955457at2759"/>
<dbReference type="EnsemblMetazoa" id="PPA37577.1">
    <property type="protein sequence ID" value="PPA37577.1"/>
    <property type="gene ID" value="WBGene00275946"/>
</dbReference>
<organism evidence="4 5">
    <name type="scientific">Pristionchus pacificus</name>
    <name type="common">Parasitic nematode worm</name>
    <dbReference type="NCBI Taxonomy" id="54126"/>
    <lineage>
        <taxon>Eukaryota</taxon>
        <taxon>Metazoa</taxon>
        <taxon>Ecdysozoa</taxon>
        <taxon>Nematoda</taxon>
        <taxon>Chromadorea</taxon>
        <taxon>Rhabditida</taxon>
        <taxon>Rhabditina</taxon>
        <taxon>Diplogasteromorpha</taxon>
        <taxon>Diplogasteroidea</taxon>
        <taxon>Neodiplogasteridae</taxon>
        <taxon>Pristionchus</taxon>
    </lineage>
</organism>
<evidence type="ECO:0000313" key="2">
    <source>
        <dbReference type="EnsemblMetazoa" id="PPA36418.1"/>
    </source>
</evidence>
<reference evidence="4" key="2">
    <citation type="submission" date="2022-06" db="UniProtKB">
        <authorList>
            <consortium name="EnsemblMetazoa"/>
        </authorList>
    </citation>
    <scope>IDENTIFICATION</scope>
    <source>
        <strain evidence="4">PS312</strain>
    </source>
</reference>
<dbReference type="EnsemblMetazoa" id="PPA34639.1">
    <property type="protein sequence ID" value="PPA34639.1"/>
    <property type="gene ID" value="WBGene00273008"/>
</dbReference>
<gene>
    <name evidence="4" type="primary">WBGene00281577</name>
    <name evidence="1" type="synonym">WBGene00273008</name>
    <name evidence="2" type="synonym">WBGene00274787</name>
    <name evidence="3" type="synonym">WBGene00275946</name>
</gene>
<dbReference type="PANTHER" id="PTHR36981:SF1">
    <property type="entry name" value="P2X PURINORECEPTOR 7 INTRACELLULAR DOMAIN-CONTAINING PROTEIN"/>
    <property type="match status" value="1"/>
</dbReference>
<accession>A0A2A6BA08</accession>
<dbReference type="EnsemblMetazoa" id="PPA36418.1">
    <property type="protein sequence ID" value="PPA36418.1"/>
    <property type="gene ID" value="WBGene00274787"/>
</dbReference>
<dbReference type="Proteomes" id="UP000005239">
    <property type="component" value="Unassembled WGS sequence"/>
</dbReference>
<evidence type="ECO:0000313" key="4">
    <source>
        <dbReference type="EnsemblMetazoa" id="PPA43208.1"/>
    </source>
</evidence>
<evidence type="ECO:0000313" key="1">
    <source>
        <dbReference type="EnsemblMetazoa" id="PPA34639.1"/>
    </source>
</evidence>
<accession>A0A454XUZ3</accession>
<accession>H3FBD3</accession>
<dbReference type="PANTHER" id="PTHR36981">
    <property type="entry name" value="ZGC:195170"/>
    <property type="match status" value="1"/>
</dbReference>